<reference evidence="9 10" key="1">
    <citation type="journal article" date="2024" name="Commun. Biol.">
        <title>Comparative genomic analysis of thermophilic fungi reveals convergent evolutionary adaptations and gene losses.</title>
        <authorList>
            <person name="Steindorff A.S."/>
            <person name="Aguilar-Pontes M.V."/>
            <person name="Robinson A.J."/>
            <person name="Andreopoulos B."/>
            <person name="LaButti K."/>
            <person name="Kuo A."/>
            <person name="Mondo S."/>
            <person name="Riley R."/>
            <person name="Otillar R."/>
            <person name="Haridas S."/>
            <person name="Lipzen A."/>
            <person name="Grimwood J."/>
            <person name="Schmutz J."/>
            <person name="Clum A."/>
            <person name="Reid I.D."/>
            <person name="Moisan M.C."/>
            <person name="Butler G."/>
            <person name="Nguyen T.T.M."/>
            <person name="Dewar K."/>
            <person name="Conant G."/>
            <person name="Drula E."/>
            <person name="Henrissat B."/>
            <person name="Hansel C."/>
            <person name="Singer S."/>
            <person name="Hutchinson M.I."/>
            <person name="de Vries R.P."/>
            <person name="Natvig D.O."/>
            <person name="Powell A.J."/>
            <person name="Tsang A."/>
            <person name="Grigoriev I.V."/>
        </authorList>
    </citation>
    <scope>NUCLEOTIDE SEQUENCE [LARGE SCALE GENOMIC DNA]</scope>
    <source>
        <strain evidence="9 10">ATCC 24622</strain>
    </source>
</reference>
<dbReference type="InterPro" id="IPR008972">
    <property type="entry name" value="Cupredoxin"/>
</dbReference>
<evidence type="ECO:0000256" key="1">
    <source>
        <dbReference type="ARBA" id="ARBA00000349"/>
    </source>
</evidence>
<evidence type="ECO:0000259" key="7">
    <source>
        <dbReference type="Pfam" id="PF00394"/>
    </source>
</evidence>
<dbReference type="InterPro" id="IPR045087">
    <property type="entry name" value="Cu-oxidase_fam"/>
</dbReference>
<gene>
    <name evidence="9" type="ORF">VTK73DRAFT_9532</name>
</gene>
<sequence length="484" mass="53711">MGDFQQKYNLEIEEADNYLGPDGHIKEKVMLFNGPIISANWGDTVNVTVVNRLRTNGYHSHFSTSYDVDLGPFLISDWYYGSADQMMSRISSATEPFIAGQPGSPPESDNVLFNGTNVDPHGMRGGRYAHIHVTKGKRYRIRLINASVDNSFTISIVGHKMEVVHTDFVPVRPYHTDHLFLAVGQRYDVVIDAEADISNYWLNATFSETGLCGRSRNQNPAAILHYEDAPDPDHELPQEPGERPEDARCLDSLAYEPVLDRQVSRFPVGAPNVLTADMKINRATNHNVIPVLMSSRESGNRGGGVHGLPSYRVEPSKASVSSKSLPVRIEEQEVSDTPWSYWLIQNFSPVPHPMHLHGHDFVVLGRSPALPFPPATPVGFTGRPSMFNSTVDREGLVWTNPMRRDTTVLPGLGWLVVAFEAGNPGSWIFHCHIAWHVSQGFSVQFLEEPESIGAGMNLGEVAENCNAWRQYAPQDDALKADSGI</sequence>
<comment type="caution">
    <text evidence="9">The sequence shown here is derived from an EMBL/GenBank/DDBJ whole genome shotgun (WGS) entry which is preliminary data.</text>
</comment>
<dbReference type="EC" id="1.10.3.2" evidence="4"/>
<name>A0ABR3XK61_9PEZI</name>
<dbReference type="Pfam" id="PF00394">
    <property type="entry name" value="Cu-oxidase"/>
    <property type="match status" value="1"/>
</dbReference>
<evidence type="ECO:0000256" key="3">
    <source>
        <dbReference type="ARBA" id="ARBA00010609"/>
    </source>
</evidence>
<feature type="domain" description="Plastocyanin-like" evidence="7">
    <location>
        <begin position="72"/>
        <end position="228"/>
    </location>
</feature>
<comment type="catalytic activity">
    <reaction evidence="1">
        <text>4 hydroquinone + O2 = 4 benzosemiquinone + 2 H2O</text>
        <dbReference type="Rhea" id="RHEA:11276"/>
        <dbReference type="ChEBI" id="CHEBI:15377"/>
        <dbReference type="ChEBI" id="CHEBI:15379"/>
        <dbReference type="ChEBI" id="CHEBI:17594"/>
        <dbReference type="ChEBI" id="CHEBI:17977"/>
        <dbReference type="EC" id="1.10.3.2"/>
    </reaction>
</comment>
<keyword evidence="5" id="KW-0325">Glycoprotein</keyword>
<evidence type="ECO:0000256" key="4">
    <source>
        <dbReference type="ARBA" id="ARBA00012297"/>
    </source>
</evidence>
<dbReference type="SUPFAM" id="SSF49503">
    <property type="entry name" value="Cupredoxins"/>
    <property type="match status" value="3"/>
</dbReference>
<comment type="cofactor">
    <cofactor evidence="2">
        <name>Cu cation</name>
        <dbReference type="ChEBI" id="CHEBI:23378"/>
    </cofactor>
</comment>
<dbReference type="PANTHER" id="PTHR11709:SF87">
    <property type="entry name" value="LACCASE"/>
    <property type="match status" value="1"/>
</dbReference>
<dbReference type="InterPro" id="IPR011706">
    <property type="entry name" value="Cu-oxidase_C"/>
</dbReference>
<proteinExistence type="inferred from homology"/>
<evidence type="ECO:0000313" key="9">
    <source>
        <dbReference type="EMBL" id="KAL1876353.1"/>
    </source>
</evidence>
<organism evidence="9 10">
    <name type="scientific">Phialemonium thermophilum</name>
    <dbReference type="NCBI Taxonomy" id="223376"/>
    <lineage>
        <taxon>Eukaryota</taxon>
        <taxon>Fungi</taxon>
        <taxon>Dikarya</taxon>
        <taxon>Ascomycota</taxon>
        <taxon>Pezizomycotina</taxon>
        <taxon>Sordariomycetes</taxon>
        <taxon>Sordariomycetidae</taxon>
        <taxon>Cephalothecales</taxon>
        <taxon>Cephalothecaceae</taxon>
        <taxon>Phialemonium</taxon>
    </lineage>
</organism>
<dbReference type="Pfam" id="PF07731">
    <property type="entry name" value="Cu-oxidase_2"/>
    <property type="match status" value="1"/>
</dbReference>
<dbReference type="InterPro" id="IPR001117">
    <property type="entry name" value="Cu-oxidase_2nd"/>
</dbReference>
<keyword evidence="10" id="KW-1185">Reference proteome</keyword>
<dbReference type="Gene3D" id="2.60.40.420">
    <property type="entry name" value="Cupredoxins - blue copper proteins"/>
    <property type="match status" value="3"/>
</dbReference>
<evidence type="ECO:0000313" key="10">
    <source>
        <dbReference type="Proteomes" id="UP001586593"/>
    </source>
</evidence>
<evidence type="ECO:0000256" key="6">
    <source>
        <dbReference type="ARBA" id="ARBA00023185"/>
    </source>
</evidence>
<keyword evidence="6" id="KW-0439">Lignin degradation</keyword>
<dbReference type="CDD" id="cd13880">
    <property type="entry name" value="CuRO_2_MaLCC_like"/>
    <property type="match status" value="1"/>
</dbReference>
<protein>
    <recommendedName>
        <fullName evidence="4">laccase</fullName>
        <ecNumber evidence="4">1.10.3.2</ecNumber>
    </recommendedName>
</protein>
<dbReference type="PANTHER" id="PTHR11709">
    <property type="entry name" value="MULTI-COPPER OXIDASE"/>
    <property type="match status" value="1"/>
</dbReference>
<dbReference type="Proteomes" id="UP001586593">
    <property type="component" value="Unassembled WGS sequence"/>
</dbReference>
<comment type="similarity">
    <text evidence="3">Belongs to the multicopper oxidase family.</text>
</comment>
<evidence type="ECO:0000256" key="5">
    <source>
        <dbReference type="ARBA" id="ARBA00023180"/>
    </source>
</evidence>
<evidence type="ECO:0000259" key="8">
    <source>
        <dbReference type="Pfam" id="PF07731"/>
    </source>
</evidence>
<accession>A0ABR3XK61</accession>
<evidence type="ECO:0000256" key="2">
    <source>
        <dbReference type="ARBA" id="ARBA00001935"/>
    </source>
</evidence>
<feature type="domain" description="Plastocyanin-like" evidence="8">
    <location>
        <begin position="336"/>
        <end position="450"/>
    </location>
</feature>
<dbReference type="EMBL" id="JAZHXJ010000080">
    <property type="protein sequence ID" value="KAL1876353.1"/>
    <property type="molecule type" value="Genomic_DNA"/>
</dbReference>